<dbReference type="InterPro" id="IPR005162">
    <property type="entry name" value="Retrotrans_gag_dom"/>
</dbReference>
<dbReference type="Gene3D" id="2.40.70.10">
    <property type="entry name" value="Acid Proteases"/>
    <property type="match status" value="1"/>
</dbReference>
<dbReference type="InterPro" id="IPR043128">
    <property type="entry name" value="Rev_trsase/Diguanyl_cyclase"/>
</dbReference>
<dbReference type="EC" id="2.7.7.49" evidence="1"/>
<keyword evidence="9" id="KW-0862">Zinc</keyword>
<gene>
    <name evidence="16" type="ORF">OXX778_LOCUS14096</name>
</gene>
<dbReference type="CDD" id="cd00303">
    <property type="entry name" value="retropepsin_like"/>
    <property type="match status" value="1"/>
</dbReference>
<evidence type="ECO:0000256" key="10">
    <source>
        <dbReference type="SAM" id="Coils"/>
    </source>
</evidence>
<evidence type="ECO:0000256" key="2">
    <source>
        <dbReference type="ARBA" id="ARBA00022670"/>
    </source>
</evidence>
<dbReference type="InterPro" id="IPR036875">
    <property type="entry name" value="Znf_CCHC_sf"/>
</dbReference>
<dbReference type="FunFam" id="3.30.70.270:FF:000045">
    <property type="entry name" value="Transposon Tf2-7 polyprotein"/>
    <property type="match status" value="1"/>
</dbReference>
<dbReference type="SMART" id="SM00298">
    <property type="entry name" value="CHROMO"/>
    <property type="match status" value="1"/>
</dbReference>
<evidence type="ECO:0000313" key="17">
    <source>
        <dbReference type="Proteomes" id="UP000663879"/>
    </source>
</evidence>
<keyword evidence="11" id="KW-0472">Membrane</keyword>
<dbReference type="PROSITE" id="PS50158">
    <property type="entry name" value="ZF_CCHC"/>
    <property type="match status" value="1"/>
</dbReference>
<dbReference type="SUPFAM" id="SSF54160">
    <property type="entry name" value="Chromo domain-like"/>
    <property type="match status" value="1"/>
</dbReference>
<dbReference type="GO" id="GO:0004519">
    <property type="term" value="F:endonuclease activity"/>
    <property type="evidence" value="ECO:0007669"/>
    <property type="project" value="UniProtKB-KW"/>
</dbReference>
<feature type="domain" description="Reverse transcriptase" evidence="14">
    <location>
        <begin position="753"/>
        <end position="930"/>
    </location>
</feature>
<dbReference type="InterPro" id="IPR021109">
    <property type="entry name" value="Peptidase_aspartic_dom_sf"/>
</dbReference>
<accession>A0A814DGX5</accession>
<evidence type="ECO:0000256" key="1">
    <source>
        <dbReference type="ARBA" id="ARBA00012493"/>
    </source>
</evidence>
<dbReference type="GO" id="GO:0008270">
    <property type="term" value="F:zinc ion binding"/>
    <property type="evidence" value="ECO:0007669"/>
    <property type="project" value="UniProtKB-KW"/>
</dbReference>
<dbReference type="CDD" id="cd09274">
    <property type="entry name" value="RNase_HI_RT_Ty3"/>
    <property type="match status" value="1"/>
</dbReference>
<dbReference type="GO" id="GO:0015074">
    <property type="term" value="P:DNA integration"/>
    <property type="evidence" value="ECO:0007669"/>
    <property type="project" value="InterPro"/>
</dbReference>
<organism evidence="16 17">
    <name type="scientific">Brachionus calyciflorus</name>
    <dbReference type="NCBI Taxonomy" id="104777"/>
    <lineage>
        <taxon>Eukaryota</taxon>
        <taxon>Metazoa</taxon>
        <taxon>Spiralia</taxon>
        <taxon>Gnathifera</taxon>
        <taxon>Rotifera</taxon>
        <taxon>Eurotatoria</taxon>
        <taxon>Monogononta</taxon>
        <taxon>Pseudotrocha</taxon>
        <taxon>Ploima</taxon>
        <taxon>Brachionidae</taxon>
        <taxon>Brachionus</taxon>
    </lineage>
</organism>
<proteinExistence type="predicted"/>
<keyword evidence="6" id="KW-0255">Endonuclease</keyword>
<feature type="transmembrane region" description="Helical" evidence="11">
    <location>
        <begin position="2115"/>
        <end position="2138"/>
    </location>
</feature>
<dbReference type="Gene3D" id="3.30.70.270">
    <property type="match status" value="2"/>
</dbReference>
<dbReference type="CDD" id="cd01647">
    <property type="entry name" value="RT_LTR"/>
    <property type="match status" value="1"/>
</dbReference>
<dbReference type="SUPFAM" id="SSF53098">
    <property type="entry name" value="Ribonuclease H-like"/>
    <property type="match status" value="1"/>
</dbReference>
<feature type="domain" description="CCHC-type" evidence="13">
    <location>
        <begin position="487"/>
        <end position="502"/>
    </location>
</feature>
<keyword evidence="8" id="KW-0695">RNA-directed DNA polymerase</keyword>
<dbReference type="PANTHER" id="PTHR37984">
    <property type="entry name" value="PROTEIN CBG26694"/>
    <property type="match status" value="1"/>
</dbReference>
<dbReference type="InterPro" id="IPR041373">
    <property type="entry name" value="RT_RNaseH"/>
</dbReference>
<evidence type="ECO:0000259" key="15">
    <source>
        <dbReference type="PROSITE" id="PS50994"/>
    </source>
</evidence>
<dbReference type="PROSITE" id="PS50878">
    <property type="entry name" value="RT_POL"/>
    <property type="match status" value="1"/>
</dbReference>
<keyword evidence="2" id="KW-0645">Protease</keyword>
<dbReference type="FunFam" id="3.10.10.10:FF:000007">
    <property type="entry name" value="Retrovirus-related Pol polyprotein from transposon 17.6-like Protein"/>
    <property type="match status" value="1"/>
</dbReference>
<dbReference type="SUPFAM" id="SSF50630">
    <property type="entry name" value="Acid proteases"/>
    <property type="match status" value="1"/>
</dbReference>
<dbReference type="Gene3D" id="3.10.10.10">
    <property type="entry name" value="HIV Type 1 Reverse Transcriptase, subunit A, domain 1"/>
    <property type="match status" value="1"/>
</dbReference>
<keyword evidence="11" id="KW-1133">Transmembrane helix</keyword>
<keyword evidence="10" id="KW-0175">Coiled coil</keyword>
<dbReference type="Pfam" id="PF03732">
    <property type="entry name" value="Retrotrans_gag"/>
    <property type="match status" value="1"/>
</dbReference>
<dbReference type="Gene3D" id="2.40.50.40">
    <property type="match status" value="1"/>
</dbReference>
<dbReference type="InterPro" id="IPR043502">
    <property type="entry name" value="DNA/RNA_pol_sf"/>
</dbReference>
<keyword evidence="17" id="KW-1185">Reference proteome</keyword>
<evidence type="ECO:0000313" key="16">
    <source>
        <dbReference type="EMBL" id="CAF0953993.1"/>
    </source>
</evidence>
<keyword evidence="9" id="KW-0863">Zinc-finger</keyword>
<keyword evidence="3" id="KW-0808">Transferase</keyword>
<dbReference type="InterPro" id="IPR001878">
    <property type="entry name" value="Znf_CCHC"/>
</dbReference>
<evidence type="ECO:0000259" key="12">
    <source>
        <dbReference type="PROSITE" id="PS50013"/>
    </source>
</evidence>
<keyword evidence="9" id="KW-0479">Metal-binding</keyword>
<keyword evidence="4" id="KW-0548">Nucleotidyltransferase</keyword>
<dbReference type="InterPro" id="IPR001584">
    <property type="entry name" value="Integrase_cat-core"/>
</dbReference>
<dbReference type="InterPro" id="IPR000477">
    <property type="entry name" value="RT_dom"/>
</dbReference>
<evidence type="ECO:0000256" key="8">
    <source>
        <dbReference type="ARBA" id="ARBA00022918"/>
    </source>
</evidence>
<feature type="domain" description="Integrase catalytic" evidence="15">
    <location>
        <begin position="1215"/>
        <end position="1382"/>
    </location>
</feature>
<dbReference type="GO" id="GO:0008233">
    <property type="term" value="F:peptidase activity"/>
    <property type="evidence" value="ECO:0007669"/>
    <property type="project" value="UniProtKB-KW"/>
</dbReference>
<dbReference type="PROSITE" id="PS50994">
    <property type="entry name" value="INTEGRASE"/>
    <property type="match status" value="1"/>
</dbReference>
<evidence type="ECO:0000256" key="4">
    <source>
        <dbReference type="ARBA" id="ARBA00022695"/>
    </source>
</evidence>
<reference evidence="16" key="1">
    <citation type="submission" date="2021-02" db="EMBL/GenBank/DDBJ databases">
        <authorList>
            <person name="Nowell W R."/>
        </authorList>
    </citation>
    <scope>NUCLEOTIDE SEQUENCE</scope>
    <source>
        <strain evidence="16">Ploen Becks lab</strain>
    </source>
</reference>
<evidence type="ECO:0000256" key="9">
    <source>
        <dbReference type="PROSITE-ProRule" id="PRU00047"/>
    </source>
</evidence>
<dbReference type="PROSITE" id="PS50013">
    <property type="entry name" value="CHROMO_2"/>
    <property type="match status" value="1"/>
</dbReference>
<dbReference type="GO" id="GO:0003676">
    <property type="term" value="F:nucleic acid binding"/>
    <property type="evidence" value="ECO:0007669"/>
    <property type="project" value="InterPro"/>
</dbReference>
<dbReference type="GO" id="GO:0006508">
    <property type="term" value="P:proteolysis"/>
    <property type="evidence" value="ECO:0007669"/>
    <property type="project" value="UniProtKB-KW"/>
</dbReference>
<dbReference type="GO" id="GO:0003964">
    <property type="term" value="F:RNA-directed DNA polymerase activity"/>
    <property type="evidence" value="ECO:0007669"/>
    <property type="project" value="UniProtKB-KW"/>
</dbReference>
<evidence type="ECO:0000259" key="14">
    <source>
        <dbReference type="PROSITE" id="PS50878"/>
    </source>
</evidence>
<dbReference type="SUPFAM" id="SSF56672">
    <property type="entry name" value="DNA/RNA polymerases"/>
    <property type="match status" value="1"/>
</dbReference>
<evidence type="ECO:0000256" key="11">
    <source>
        <dbReference type="SAM" id="Phobius"/>
    </source>
</evidence>
<evidence type="ECO:0000256" key="5">
    <source>
        <dbReference type="ARBA" id="ARBA00022722"/>
    </source>
</evidence>
<protein>
    <recommendedName>
        <fullName evidence="1">RNA-directed DNA polymerase</fullName>
        <ecNumber evidence="1">2.7.7.49</ecNumber>
    </recommendedName>
</protein>
<dbReference type="EMBL" id="CAJNOC010002833">
    <property type="protein sequence ID" value="CAF0953993.1"/>
    <property type="molecule type" value="Genomic_DNA"/>
</dbReference>
<sequence length="2200" mass="252569">MMTAKKFAYRLDSALSAMRSALATIKSIAESDIDLESRKNGCALEMSNLDNTIEAIRKIRLETSVADHENSEPDARDDQIAKITMELKNKEEIIKSLEKAFTHLSEKRVAFKLESAFKENLSDSDNEVENKKQRDFNKKFYQLVEPSFNETNFPTSSQIVSNNDFVLESKSDLTTNNNSIEKENSSKLTPSKSLGNNFDTIPSSNFFEQKTLNVNKPELNNKLNSILHTPKLEDYLQKRDSYLEDPTYKSLVMNLDNHRPKRLDLNTKKFTGSAKEDVEDWLFTINQGFIGIRMEECDKLNSIINFVEELPKIILKRHILANSSWKEFEIELKNTFRQKDKEHRARFELVNLKHKEFRIEEFIMKFLTLTNAISSITEDEKMFFFKEGVKGYIRKEITCRGITKLSDAIPLAVQLESSFKTEEVNFIKLSKPKFNKNYGKNMTKYSNTKTKYNPKTYVANDTNRHNKKFINYNQKNSEKPERSNIVCSRCRQTGHYANNCKKNLTTVNSVGVNDEDKVFMVTLNPPKPKCIPTVKGKINGIELKIGLDCGATTSIMNHMTAVKNNIKIHQSSHKIKTATGMISEASGKTSNLEVEIGGRKHELEFIVFDHNDHDVLLGMDWFELTGCGIFPSKGILQFPDEEELNSKQVDFPYSNLFLTEINDEFEQQYSWDTSYDTINPVIELNQTEAKLFSKVKKEVLSVIANSIDELGECATYKHKIRLADTNTPPIYSPPYRKSEAERQFLKEEIAKMLKAKIIRPSRSAWSSPVIVVAKKGNGKRICIDYRKLNAVTITEKWPIPNVLDILDRLAESIFFTSLDLKSGYWQLLIDEDSIELTAFTTPDGHYEFLRLPFGLMNAPTVFSRIMKIILGDLSFVEVYFDDITIHSKTFMEHIEHILIVISRLKKSKLKINPKKCVWCAKEIKVIGHIISDNQVKMDPSIISAIAERKPPQKIKQLQSFLGLCNYYRRFIVNFSQIADPLFKLCSKNVKFEWTKACNSAFETLKSKLVSYPILRLPSPKRRRKLYTDASGTHAGVILVEIDENGNEYMIGCASRQFTKAEQNYSTTEKECLAFIYGMKKFRNLLIGIHFEAVVDHIALKWLNSLKDPTGRLARWAIFLQDYDFTVIYRKGSDHTNVDALSRPVVNFIVDVDLVEPKESKDHWENDGLLHFLQFNKMIKGINKNQQQKIKNLAKNDVRGFIHQCQICLRNGKARFMYHPAQATTVSKIFKRISIDLVFGLPVSKDGYIGLCVIVEFLSKYPYAKAIKSKTAAEISLVLIEYISIFGPFEELLSDQGSEFCNNILESLKTSLGFCHIVTSAYNPRTNGITERFNQTLIEALRKHAEANTANWPEFLPFVLLAYRSRTHTITNYTPFELVFGRKMIPFFDYKSTNPDEIKDINERALEIKKLFNETHKDVIDKIDKKQQHQKEIQNKNQNTVEETLRKGTTVFLKCEGILSKLEPRFKGPYTIVDQTKRGNYKVANALNEILPESFPLHKIKLALDDNTLPKESAEVEKIIKHKMLDNKYIFLVKWKNYPVSQCSWVPEKNFNSMKLVNEYKKSITNESLNERPKRQAKTGKFNIISINMITSLFVIFVLLINFCSANGEKQNIVIEDDFRICSHSFYKGLINSKTLCATKQVRSKGILKSYFEKFNLKYGAKTVSKKLFMFGKLKQQIFGNGYHCIMKKHVLKTSESFFGSKFESIRTVNMELNREECLQMVNTKKCNHNVMDCDGEYCSYSSNPVAEYSWMEEKNIISYSCSTSPKLITAQSSDEHLFNKNCKVSDRFCLLHDSIIIWDNTIFHECPLYLISEENFLITDSKDILLSNTSIGLQITGIQTMCELDVLTTAEGIFVSMNMNNLVSSNVSIGANIDEIKDLLLADQDFKSFIDVEIRNEMLYKECLNFKSILTTFSNLNDKFMTHYLSDGSNITLYVSMGSIFKADCIPVPKITILADSRQDPKIEPEKANCFSDQPILFVENNVTKTGYLVNDGIIKYISELVPCNRVSQYIQLPTKERTIIRTRNDIFVMINRNLQFHNIDYLANKVKENSISHNALLLDGIDLLSTFQAVINNEMSAGTWYTHVSDTVNIKSKLIETKSELENAMNVIVNKSQLLLIASGLTIGVFMFIYLTVYCCICSKVSCYKRKKPENKKIREKEKITMPSAPNLDEIEMQPLKPIKILSNRSLNSISKIFLESEL</sequence>
<dbReference type="Gene3D" id="3.30.420.10">
    <property type="entry name" value="Ribonuclease H-like superfamily/Ribonuclease H"/>
    <property type="match status" value="1"/>
</dbReference>
<dbReference type="InterPro" id="IPR036397">
    <property type="entry name" value="RNaseH_sf"/>
</dbReference>
<dbReference type="InterPro" id="IPR050951">
    <property type="entry name" value="Retrovirus_Pol_polyprotein"/>
</dbReference>
<name>A0A814DGX5_9BILA</name>
<dbReference type="SUPFAM" id="SSF57756">
    <property type="entry name" value="Retrovirus zinc finger-like domains"/>
    <property type="match status" value="1"/>
</dbReference>
<dbReference type="Pfam" id="PF13975">
    <property type="entry name" value="gag-asp_proteas"/>
    <property type="match status" value="1"/>
</dbReference>
<feature type="domain" description="Chromo" evidence="12">
    <location>
        <begin position="1513"/>
        <end position="1571"/>
    </location>
</feature>
<keyword evidence="5" id="KW-0540">Nuclease</keyword>
<evidence type="ECO:0000259" key="13">
    <source>
        <dbReference type="PROSITE" id="PS50158"/>
    </source>
</evidence>
<evidence type="ECO:0000256" key="3">
    <source>
        <dbReference type="ARBA" id="ARBA00022679"/>
    </source>
</evidence>
<dbReference type="Pfam" id="PF17917">
    <property type="entry name" value="RT_RNaseH"/>
    <property type="match status" value="1"/>
</dbReference>
<dbReference type="Pfam" id="PF00078">
    <property type="entry name" value="RVT_1"/>
    <property type="match status" value="1"/>
</dbReference>
<dbReference type="PANTHER" id="PTHR37984:SF5">
    <property type="entry name" value="PROTEIN NYNRIN-LIKE"/>
    <property type="match status" value="1"/>
</dbReference>
<dbReference type="InterPro" id="IPR016197">
    <property type="entry name" value="Chromo-like_dom_sf"/>
</dbReference>
<dbReference type="Pfam" id="PF00385">
    <property type="entry name" value="Chromo"/>
    <property type="match status" value="1"/>
</dbReference>
<dbReference type="SUPFAM" id="SSF161008">
    <property type="entry name" value="Viral glycoprotein ectodomain-like"/>
    <property type="match status" value="1"/>
</dbReference>
<feature type="coiled-coil region" evidence="10">
    <location>
        <begin position="80"/>
        <end position="107"/>
    </location>
</feature>
<dbReference type="OrthoDB" id="413122at2759"/>
<evidence type="ECO:0000256" key="6">
    <source>
        <dbReference type="ARBA" id="ARBA00022759"/>
    </source>
</evidence>
<dbReference type="Proteomes" id="UP000663879">
    <property type="component" value="Unassembled WGS sequence"/>
</dbReference>
<comment type="caution">
    <text evidence="16">The sequence shown here is derived from an EMBL/GenBank/DDBJ whole genome shotgun (WGS) entry which is preliminary data.</text>
</comment>
<dbReference type="CDD" id="cd00024">
    <property type="entry name" value="CD_CSD"/>
    <property type="match status" value="1"/>
</dbReference>
<evidence type="ECO:0000256" key="7">
    <source>
        <dbReference type="ARBA" id="ARBA00022801"/>
    </source>
</evidence>
<keyword evidence="7" id="KW-0378">Hydrolase</keyword>
<dbReference type="SMART" id="SM00343">
    <property type="entry name" value="ZnF_C2HC"/>
    <property type="match status" value="1"/>
</dbReference>
<dbReference type="InterPro" id="IPR023780">
    <property type="entry name" value="Chromo_domain"/>
</dbReference>
<keyword evidence="11" id="KW-0812">Transmembrane</keyword>
<dbReference type="InterPro" id="IPR000953">
    <property type="entry name" value="Chromo/chromo_shadow_dom"/>
</dbReference>
<dbReference type="InterPro" id="IPR012337">
    <property type="entry name" value="RNaseH-like_sf"/>
</dbReference>